<evidence type="ECO:0000313" key="5">
    <source>
        <dbReference type="EMBL" id="KAB2636970.1"/>
    </source>
</evidence>
<reference evidence="6" key="2">
    <citation type="submission" date="2019-10" db="EMBL/GenBank/DDBJ databases">
        <title>A de novo genome assembly of a pear dwarfing rootstock.</title>
        <authorList>
            <person name="Wang F."/>
            <person name="Wang J."/>
            <person name="Li S."/>
            <person name="Zhang Y."/>
            <person name="Fang M."/>
            <person name="Ma L."/>
            <person name="Zhao Y."/>
            <person name="Jiang S."/>
        </authorList>
    </citation>
    <scope>NUCLEOTIDE SEQUENCE [LARGE SCALE GENOMIC DNA]</scope>
</reference>
<dbReference type="FunFam" id="3.40.50.150:FF:000236">
    <property type="entry name" value="S-adenosyl-L-methionine-dependent methyltransferases superfamily protein"/>
    <property type="match status" value="1"/>
</dbReference>
<evidence type="ECO:0000313" key="6">
    <source>
        <dbReference type="Proteomes" id="UP000327157"/>
    </source>
</evidence>
<dbReference type="GO" id="GO:0032259">
    <property type="term" value="P:methylation"/>
    <property type="evidence" value="ECO:0007669"/>
    <property type="project" value="UniProtKB-KW"/>
</dbReference>
<dbReference type="EMBL" id="SMOL01000004">
    <property type="protein sequence ID" value="KAB2636970.1"/>
    <property type="molecule type" value="Genomic_DNA"/>
</dbReference>
<evidence type="ECO:0000256" key="1">
    <source>
        <dbReference type="ARBA" id="ARBA00008361"/>
    </source>
</evidence>
<reference evidence="5 6" key="3">
    <citation type="submission" date="2019-11" db="EMBL/GenBank/DDBJ databases">
        <title>A de novo genome assembly of a pear dwarfing rootstock.</title>
        <authorList>
            <person name="Wang F."/>
            <person name="Wang J."/>
            <person name="Li S."/>
            <person name="Zhang Y."/>
            <person name="Fang M."/>
            <person name="Ma L."/>
            <person name="Zhao Y."/>
            <person name="Jiang S."/>
        </authorList>
    </citation>
    <scope>NUCLEOTIDE SEQUENCE [LARGE SCALE GENOMIC DNA]</scope>
    <source>
        <strain evidence="5">S2</strain>
        <tissue evidence="5">Leaf</tissue>
    </source>
</reference>
<dbReference type="GO" id="GO:0008168">
    <property type="term" value="F:methyltransferase activity"/>
    <property type="evidence" value="ECO:0007669"/>
    <property type="project" value="UniProtKB-KW"/>
</dbReference>
<sequence>MALLTNSLLVLRAQQLGPRRTHAPSTSYLYHSHPCGATSSVSLRLCHGNRKVKTQASNADNQAVKVEEKNEEEEEEFQVLTAMKSGFNDIVIVDTPKSRMLLLDSSHNVHSIVYKDQKWTAFYWDEFASLPAIVPKGPIAILGVGGGTAAHLMLDLWPSLQLEGWEIDQILIDKAREYLGLSDLEKHTQAGGVLNVHIGDALSPSVNIPGGYAGIVIDLFSDGKVLPQLQEVTTWLELKIQLKPYGRLMVNCGGIDEPSDVRDGTAHPKNISTDDSWLPNSTIQALSKAFPGQVSWKKMPQTFGENYLALTGPLPELNSWSAAVTGPLTDSVKQWRPCEPFS</sequence>
<dbReference type="PANTHER" id="PTHR12176">
    <property type="entry name" value="SAM-DEPENDENT METHYLTRANSFERASE SUPERFAMILY PROTEIN"/>
    <property type="match status" value="1"/>
</dbReference>
<dbReference type="Proteomes" id="UP000327157">
    <property type="component" value="Chromosome 5"/>
</dbReference>
<keyword evidence="2" id="KW-0489">Methyltransferase</keyword>
<dbReference type="AlphaFoldDB" id="A0A5N5IH94"/>
<gene>
    <name evidence="5" type="ORF">D8674_027504</name>
</gene>
<keyword evidence="6" id="KW-1185">Reference proteome</keyword>
<evidence type="ECO:0000256" key="4">
    <source>
        <dbReference type="SAM" id="Coils"/>
    </source>
</evidence>
<name>A0A5N5IH94_9ROSA</name>
<keyword evidence="4" id="KW-0175">Coiled coil</keyword>
<feature type="coiled-coil region" evidence="4">
    <location>
        <begin position="49"/>
        <end position="83"/>
    </location>
</feature>
<dbReference type="InterPro" id="IPR029063">
    <property type="entry name" value="SAM-dependent_MTases_sf"/>
</dbReference>
<accession>A0A5N5IH94</accession>
<dbReference type="Gene3D" id="3.40.50.150">
    <property type="entry name" value="Vaccinia Virus protein VP39"/>
    <property type="match status" value="1"/>
</dbReference>
<dbReference type="SUPFAM" id="SSF53335">
    <property type="entry name" value="S-adenosyl-L-methionine-dependent methyltransferases"/>
    <property type="match status" value="1"/>
</dbReference>
<organism evidence="5 6">
    <name type="scientific">Pyrus ussuriensis x Pyrus communis</name>
    <dbReference type="NCBI Taxonomy" id="2448454"/>
    <lineage>
        <taxon>Eukaryota</taxon>
        <taxon>Viridiplantae</taxon>
        <taxon>Streptophyta</taxon>
        <taxon>Embryophyta</taxon>
        <taxon>Tracheophyta</taxon>
        <taxon>Spermatophyta</taxon>
        <taxon>Magnoliopsida</taxon>
        <taxon>eudicotyledons</taxon>
        <taxon>Gunneridae</taxon>
        <taxon>Pentapetalae</taxon>
        <taxon>rosids</taxon>
        <taxon>fabids</taxon>
        <taxon>Rosales</taxon>
        <taxon>Rosaceae</taxon>
        <taxon>Amygdaloideae</taxon>
        <taxon>Maleae</taxon>
        <taxon>Pyrus</taxon>
    </lineage>
</organism>
<keyword evidence="3" id="KW-0808">Transferase</keyword>
<protein>
    <submittedName>
        <fullName evidence="5">Uncharacterized protein</fullName>
    </submittedName>
</protein>
<dbReference type="PANTHER" id="PTHR12176:SF76">
    <property type="entry name" value="S-ADENOSYL-L-METHIONINE-DEPENDENT METHYLTRANSFERASES SUPERFAMILY PROTEIN"/>
    <property type="match status" value="1"/>
</dbReference>
<comment type="similarity">
    <text evidence="1">Belongs to the methyltransferase superfamily.</text>
</comment>
<evidence type="ECO:0000256" key="3">
    <source>
        <dbReference type="ARBA" id="ARBA00022679"/>
    </source>
</evidence>
<dbReference type="InterPro" id="IPR051419">
    <property type="entry name" value="Lys/N-term_MeTrsfase_sf"/>
</dbReference>
<dbReference type="OrthoDB" id="2016285at2759"/>
<proteinExistence type="inferred from homology"/>
<reference evidence="5 6" key="1">
    <citation type="submission" date="2019-09" db="EMBL/GenBank/DDBJ databases">
        <authorList>
            <person name="Ou C."/>
        </authorList>
    </citation>
    <scope>NUCLEOTIDE SEQUENCE [LARGE SCALE GENOMIC DNA]</scope>
    <source>
        <strain evidence="5">S2</strain>
        <tissue evidence="5">Leaf</tissue>
    </source>
</reference>
<comment type="caution">
    <text evidence="5">The sequence shown here is derived from an EMBL/GenBank/DDBJ whole genome shotgun (WGS) entry which is preliminary data.</text>
</comment>
<evidence type="ECO:0000256" key="2">
    <source>
        <dbReference type="ARBA" id="ARBA00022603"/>
    </source>
</evidence>